<dbReference type="AlphaFoldDB" id="A0A067BJ58"/>
<dbReference type="Proteomes" id="UP000030745">
    <property type="component" value="Unassembled WGS sequence"/>
</dbReference>
<gene>
    <name evidence="1" type="ORF">SPRG_16288</name>
</gene>
<keyword evidence="2" id="KW-1185">Reference proteome</keyword>
<dbReference type="RefSeq" id="XP_012211114.1">
    <property type="nucleotide sequence ID" value="XM_012355724.1"/>
</dbReference>
<accession>A0A067BJ58</accession>
<evidence type="ECO:0000313" key="1">
    <source>
        <dbReference type="EMBL" id="KDO18178.1"/>
    </source>
</evidence>
<evidence type="ECO:0000313" key="2">
    <source>
        <dbReference type="Proteomes" id="UP000030745"/>
    </source>
</evidence>
<name>A0A067BJ58_SAPPC</name>
<dbReference type="KEGG" id="spar:SPRG_16288"/>
<proteinExistence type="predicted"/>
<organism evidence="1 2">
    <name type="scientific">Saprolegnia parasitica (strain CBS 223.65)</name>
    <dbReference type="NCBI Taxonomy" id="695850"/>
    <lineage>
        <taxon>Eukaryota</taxon>
        <taxon>Sar</taxon>
        <taxon>Stramenopiles</taxon>
        <taxon>Oomycota</taxon>
        <taxon>Saprolegniomycetes</taxon>
        <taxon>Saprolegniales</taxon>
        <taxon>Saprolegniaceae</taxon>
        <taxon>Saprolegnia</taxon>
    </lineage>
</organism>
<reference evidence="1 2" key="1">
    <citation type="journal article" date="2013" name="PLoS Genet.">
        <title>Distinctive expansion of potential virulence genes in the genome of the oomycete fish pathogen Saprolegnia parasitica.</title>
        <authorList>
            <person name="Jiang R.H."/>
            <person name="de Bruijn I."/>
            <person name="Haas B.J."/>
            <person name="Belmonte R."/>
            <person name="Lobach L."/>
            <person name="Christie J."/>
            <person name="van den Ackerveken G."/>
            <person name="Bottin A."/>
            <person name="Bulone V."/>
            <person name="Diaz-Moreno S.M."/>
            <person name="Dumas B."/>
            <person name="Fan L."/>
            <person name="Gaulin E."/>
            <person name="Govers F."/>
            <person name="Grenville-Briggs L.J."/>
            <person name="Horner N.R."/>
            <person name="Levin J.Z."/>
            <person name="Mammella M."/>
            <person name="Meijer H.J."/>
            <person name="Morris P."/>
            <person name="Nusbaum C."/>
            <person name="Oome S."/>
            <person name="Phillips A.J."/>
            <person name="van Rooyen D."/>
            <person name="Rzeszutek E."/>
            <person name="Saraiva M."/>
            <person name="Secombes C.J."/>
            <person name="Seidl M.F."/>
            <person name="Snel B."/>
            <person name="Stassen J.H."/>
            <person name="Sykes S."/>
            <person name="Tripathy S."/>
            <person name="van den Berg H."/>
            <person name="Vega-Arreguin J.C."/>
            <person name="Wawra S."/>
            <person name="Young S.K."/>
            <person name="Zeng Q."/>
            <person name="Dieguez-Uribeondo J."/>
            <person name="Russ C."/>
            <person name="Tyler B.M."/>
            <person name="van West P."/>
        </authorList>
    </citation>
    <scope>NUCLEOTIDE SEQUENCE [LARGE SCALE GENOMIC DNA]</scope>
    <source>
        <strain evidence="1 2">CBS 223.65</strain>
    </source>
</reference>
<dbReference type="EMBL" id="KK583482">
    <property type="protein sequence ID" value="KDO18178.1"/>
    <property type="molecule type" value="Genomic_DNA"/>
</dbReference>
<dbReference type="GeneID" id="24137926"/>
<dbReference type="VEuPathDB" id="FungiDB:SPRG_16288"/>
<sequence length="67" mass="8103">MEYPAVSECLWKQASGRYAIHKFHWPFMVSAYYKNSQIRESPHITEYEIHSGIVRLEPDFFEPYFMI</sequence>
<protein>
    <submittedName>
        <fullName evidence="1">Uncharacterized protein</fullName>
    </submittedName>
</protein>